<evidence type="ECO:0000256" key="1">
    <source>
        <dbReference type="ARBA" id="ARBA00004141"/>
    </source>
</evidence>
<dbReference type="PROSITE" id="PS50893">
    <property type="entry name" value="ABC_TRANSPORTER_2"/>
    <property type="match status" value="2"/>
</dbReference>
<feature type="transmembrane region" description="Helical" evidence="10">
    <location>
        <begin position="57"/>
        <end position="76"/>
    </location>
</feature>
<keyword evidence="4" id="KW-0677">Repeat</keyword>
<dbReference type="Proteomes" id="UP000799436">
    <property type="component" value="Unassembled WGS sequence"/>
</dbReference>
<dbReference type="EMBL" id="ML995887">
    <property type="protein sequence ID" value="KAF2765622.1"/>
    <property type="molecule type" value="Genomic_DNA"/>
</dbReference>
<evidence type="ECO:0000259" key="12">
    <source>
        <dbReference type="PROSITE" id="PS50929"/>
    </source>
</evidence>
<feature type="domain" description="ABC transmembrane type-1" evidence="12">
    <location>
        <begin position="312"/>
        <end position="651"/>
    </location>
</feature>
<proteinExistence type="predicted"/>
<dbReference type="GO" id="GO:0140359">
    <property type="term" value="F:ABC-type transporter activity"/>
    <property type="evidence" value="ECO:0007669"/>
    <property type="project" value="InterPro"/>
</dbReference>
<dbReference type="GO" id="GO:0005737">
    <property type="term" value="C:cytoplasm"/>
    <property type="evidence" value="ECO:0007669"/>
    <property type="project" value="UniProtKB-ARBA"/>
</dbReference>
<dbReference type="PANTHER" id="PTHR24223">
    <property type="entry name" value="ATP-BINDING CASSETTE SUB-FAMILY C"/>
    <property type="match status" value="1"/>
</dbReference>
<accession>A0A6G1KZ74</accession>
<feature type="transmembrane region" description="Helical" evidence="10">
    <location>
        <begin position="512"/>
        <end position="534"/>
    </location>
</feature>
<organism evidence="13 14">
    <name type="scientific">Teratosphaeria nubilosa</name>
    <dbReference type="NCBI Taxonomy" id="161662"/>
    <lineage>
        <taxon>Eukaryota</taxon>
        <taxon>Fungi</taxon>
        <taxon>Dikarya</taxon>
        <taxon>Ascomycota</taxon>
        <taxon>Pezizomycotina</taxon>
        <taxon>Dothideomycetes</taxon>
        <taxon>Dothideomycetidae</taxon>
        <taxon>Mycosphaerellales</taxon>
        <taxon>Teratosphaeriaceae</taxon>
        <taxon>Teratosphaeria</taxon>
    </lineage>
</organism>
<dbReference type="CDD" id="cd03244">
    <property type="entry name" value="ABCC_MRP_domain2"/>
    <property type="match status" value="1"/>
</dbReference>
<dbReference type="GO" id="GO:0016020">
    <property type="term" value="C:membrane"/>
    <property type="evidence" value="ECO:0007669"/>
    <property type="project" value="UniProtKB-SubCell"/>
</dbReference>
<name>A0A6G1KZ74_9PEZI</name>
<evidence type="ECO:0000256" key="7">
    <source>
        <dbReference type="ARBA" id="ARBA00022989"/>
    </source>
</evidence>
<dbReference type="PROSITE" id="PS00211">
    <property type="entry name" value="ABC_TRANSPORTER_1"/>
    <property type="match status" value="2"/>
</dbReference>
<evidence type="ECO:0000313" key="14">
    <source>
        <dbReference type="Proteomes" id="UP000799436"/>
    </source>
</evidence>
<dbReference type="Pfam" id="PF00005">
    <property type="entry name" value="ABC_tran"/>
    <property type="match status" value="2"/>
</dbReference>
<evidence type="ECO:0000256" key="9">
    <source>
        <dbReference type="SAM" id="MobiDB-lite"/>
    </source>
</evidence>
<dbReference type="InterPro" id="IPR003439">
    <property type="entry name" value="ABC_transporter-like_ATP-bd"/>
</dbReference>
<evidence type="ECO:0000256" key="4">
    <source>
        <dbReference type="ARBA" id="ARBA00022737"/>
    </source>
</evidence>
<feature type="domain" description="ABC transmembrane type-1" evidence="12">
    <location>
        <begin position="955"/>
        <end position="1257"/>
    </location>
</feature>
<comment type="subcellular location">
    <subcellularLocation>
        <location evidence="1">Membrane</location>
        <topology evidence="1">Multi-pass membrane protein</topology>
    </subcellularLocation>
</comment>
<dbReference type="SUPFAM" id="SSF90123">
    <property type="entry name" value="ABC transporter transmembrane region"/>
    <property type="match status" value="2"/>
</dbReference>
<dbReference type="InterPro" id="IPR017871">
    <property type="entry name" value="ABC_transporter-like_CS"/>
</dbReference>
<dbReference type="CDD" id="cd18604">
    <property type="entry name" value="ABC_6TM_VMR1_D2_like"/>
    <property type="match status" value="1"/>
</dbReference>
<dbReference type="FunFam" id="3.40.50.300:FF:001751">
    <property type="entry name" value="ABC bile acid transporter"/>
    <property type="match status" value="1"/>
</dbReference>
<dbReference type="PANTHER" id="PTHR24223:SF415">
    <property type="entry name" value="FI20190P1"/>
    <property type="match status" value="1"/>
</dbReference>
<sequence>MAATMQHVLASQPVHPGRIYQPSTANQSGNAYDYCFGHPWDAREARFRACFLPVVPIVPAAVAAFILLVQIVRLAIPAKWRPNWTRPFIEEHKDPVSEDLMSARRTWSGLTVILLVLALLGLILSVILTALRWPSSGQVVPSSSLDPLSVPSVATWLIILSLIVICQPRQAPSSILFILIVQLIHQAIVLAAIDNLEILIHGLEIATTSLSILAILAMPLRDQALPAKDISAPGTEPTSSLRSPEDNLSFWQFMTVSWMGPLIRIGSKRQIEDEDVWQLAFEFQHRRLHDSFRVLKGTVVQRLLKANAIDLVILTFLGILEMVAQYAVPVLLQLLLASMEDPTAPKSAAITYAALQLAARLVAAQSGVFSLWFGRRCYERSRGEMITMLYEKTLGRKMAFQQQSVKESKQDGDGVHGNGAETEAGDVEAPDKRKLPFWTKYMEHVTSWFRRSDAPKPPKEPASMGKILNLMRNDVYEVAQRFWEFQQLITKPLSCIFSVTLVVRFLGWSSLLAVLVLAFVQALNAVLARVMIFFEKKRRSATDKKLSVVSQFVEAIRHLRWYGWQGAWLEHILEARQKELNLKIVTNLWNILIAFTNTLSLDLTPVVAFFAYTVIANQPLRIDVVFPAMTLFQMMTQAMRDLPNLIIVLINAWVAVDRIEDFMAEPDKQEMNTEALIGDSIAIEHGSFCWPGVEPAVLKDINISFPVGLTVICGEVASGKTALLQALLGELDMLEGRLFRPAEPVGYCAQTPWLQSMSIRENILFSAPYEDKRYKDVLDACALTPDLAEFKAGDLSLIGENGIGLSGGQKARVALARAVYSHTKILLLDDPLSALDQQTAESIVQKCFAGPLLKDRTVILVTHRTDLVLGMAGQVITLDKGKATALDSGDAAADHIQPIASHHSQDAAKDQAAIDKQTAAAVPEKFIEDEHREHGGVKAAVYMEYIKAGKLSWWAVLIGALALYRVISVGEAWFLKTWAEAYDTRSSVQLFVLNDEVVTADWHPFGDLPPPEDNIKPWLTGFFLLALGQSFSFVLTQAIMLVIVYTAARRMFGEIMDKVAHASFRFYDTTPVGRLMNRMTSDIGVIDGNISRQFQAVAWLGISLASSIIVVASVTPIFLAFQFVLIATFVLIFMRFLPTSQSLRRLEMVSLTPLMSNFGALLNGLTTVRAFSAQSKFQDRVIDVVDTFQKMDHFYWSLQAWLMYRFDALSATSTFLLTLLALVTGLSPGLTAFVLTAAAKFVLATHGLCRQYGELQMQFVSVERVVELLDVEQEPKGDASPPAWWPSFSGSIEFKDVTIKYAPHLEPALAGISFTIQGGSKTAVIGRTGSGKSTLALAMLATILPTEGQILVDGLDLAKVEKQLLRTRVTFLAQDPVLFPGTMRDNLDPVQEHSDEACDLVLRRVCDRQGWDLDTNVEAGGRNLSQGQRQLVGLARAVLRRSAIIILDEATASIDRETAMQIQQVMQEEMKESTVITIAHRLEAVRNADYCIVLGKGRILEQGAAAEMLKKHSGDMVDGADPEVDAGGDN</sequence>
<dbReference type="InterPro" id="IPR011527">
    <property type="entry name" value="ABC1_TM_dom"/>
</dbReference>
<dbReference type="SMART" id="SM00382">
    <property type="entry name" value="AAA"/>
    <property type="match status" value="2"/>
</dbReference>
<dbReference type="PROSITE" id="PS50929">
    <property type="entry name" value="ABC_TM1F"/>
    <property type="match status" value="2"/>
</dbReference>
<dbReference type="Gene3D" id="1.20.1560.10">
    <property type="entry name" value="ABC transporter type 1, transmembrane domain"/>
    <property type="match status" value="2"/>
</dbReference>
<dbReference type="GO" id="GO:0005524">
    <property type="term" value="F:ATP binding"/>
    <property type="evidence" value="ECO:0007669"/>
    <property type="project" value="UniProtKB-KW"/>
</dbReference>
<dbReference type="InterPro" id="IPR036640">
    <property type="entry name" value="ABC1_TM_sf"/>
</dbReference>
<keyword evidence="7 10" id="KW-1133">Transmembrane helix</keyword>
<dbReference type="FunFam" id="1.20.1560.10:FF:000013">
    <property type="entry name" value="ABC transporter C family member 2"/>
    <property type="match status" value="1"/>
</dbReference>
<keyword evidence="8 10" id="KW-0472">Membrane</keyword>
<dbReference type="GO" id="GO:0016887">
    <property type="term" value="F:ATP hydrolysis activity"/>
    <property type="evidence" value="ECO:0007669"/>
    <property type="project" value="InterPro"/>
</dbReference>
<evidence type="ECO:0000256" key="5">
    <source>
        <dbReference type="ARBA" id="ARBA00022741"/>
    </source>
</evidence>
<dbReference type="SUPFAM" id="SSF52540">
    <property type="entry name" value="P-loop containing nucleoside triphosphate hydrolases"/>
    <property type="match status" value="2"/>
</dbReference>
<evidence type="ECO:0000256" key="8">
    <source>
        <dbReference type="ARBA" id="ARBA00023136"/>
    </source>
</evidence>
<dbReference type="Gene3D" id="3.40.50.300">
    <property type="entry name" value="P-loop containing nucleotide triphosphate hydrolases"/>
    <property type="match status" value="2"/>
</dbReference>
<evidence type="ECO:0000313" key="13">
    <source>
        <dbReference type="EMBL" id="KAF2765622.1"/>
    </source>
</evidence>
<feature type="transmembrane region" description="Helical" evidence="10">
    <location>
        <begin position="107"/>
        <end position="128"/>
    </location>
</feature>
<evidence type="ECO:0000256" key="6">
    <source>
        <dbReference type="ARBA" id="ARBA00022840"/>
    </source>
</evidence>
<feature type="transmembrane region" description="Helical" evidence="10">
    <location>
        <begin position="349"/>
        <end position="373"/>
    </location>
</feature>
<keyword evidence="2" id="KW-0813">Transport</keyword>
<gene>
    <name evidence="13" type="ORF">EJ03DRAFT_354675</name>
</gene>
<keyword evidence="3 10" id="KW-0812">Transmembrane</keyword>
<dbReference type="CDD" id="cd18596">
    <property type="entry name" value="ABC_6TM_VMR1_D1_like"/>
    <property type="match status" value="1"/>
</dbReference>
<protein>
    <submittedName>
        <fullName evidence="13">Putative ABC transporter</fullName>
    </submittedName>
</protein>
<evidence type="ECO:0000256" key="3">
    <source>
        <dbReference type="ARBA" id="ARBA00022692"/>
    </source>
</evidence>
<evidence type="ECO:0000259" key="11">
    <source>
        <dbReference type="PROSITE" id="PS50893"/>
    </source>
</evidence>
<feature type="transmembrane region" description="Helical" evidence="10">
    <location>
        <begin position="173"/>
        <end position="193"/>
    </location>
</feature>
<keyword evidence="6" id="KW-0067">ATP-binding</keyword>
<feature type="transmembrane region" description="Helical" evidence="10">
    <location>
        <begin position="199"/>
        <end position="218"/>
    </location>
</feature>
<dbReference type="InterPro" id="IPR027417">
    <property type="entry name" value="P-loop_NTPase"/>
</dbReference>
<dbReference type="Pfam" id="PF00664">
    <property type="entry name" value="ABC_membrane"/>
    <property type="match status" value="2"/>
</dbReference>
<feature type="transmembrane region" description="Helical" evidence="10">
    <location>
        <begin position="488"/>
        <end position="506"/>
    </location>
</feature>
<feature type="transmembrane region" description="Helical" evidence="10">
    <location>
        <begin position="1096"/>
        <end position="1114"/>
    </location>
</feature>
<dbReference type="InterPro" id="IPR003593">
    <property type="entry name" value="AAA+_ATPase"/>
</dbReference>
<feature type="transmembrane region" description="Helical" evidence="10">
    <location>
        <begin position="953"/>
        <end position="975"/>
    </location>
</feature>
<feature type="transmembrane region" description="Helical" evidence="10">
    <location>
        <begin position="148"/>
        <end position="166"/>
    </location>
</feature>
<feature type="transmembrane region" description="Helical" evidence="10">
    <location>
        <begin position="1120"/>
        <end position="1138"/>
    </location>
</feature>
<feature type="transmembrane region" description="Helical" evidence="10">
    <location>
        <begin position="1018"/>
        <end position="1048"/>
    </location>
</feature>
<dbReference type="InterPro" id="IPR050173">
    <property type="entry name" value="ABC_transporter_C-like"/>
</dbReference>
<dbReference type="FunFam" id="3.40.50.300:FF:001577">
    <property type="entry name" value="ABC bile acid transporter"/>
    <property type="match status" value="1"/>
</dbReference>
<dbReference type="OrthoDB" id="6500128at2759"/>
<keyword evidence="14" id="KW-1185">Reference proteome</keyword>
<dbReference type="CDD" id="cd03250">
    <property type="entry name" value="ABCC_MRP_domain1"/>
    <property type="match status" value="1"/>
</dbReference>
<evidence type="ECO:0000256" key="10">
    <source>
        <dbReference type="SAM" id="Phobius"/>
    </source>
</evidence>
<keyword evidence="5" id="KW-0547">Nucleotide-binding</keyword>
<feature type="domain" description="ABC transporter" evidence="11">
    <location>
        <begin position="681"/>
        <end position="905"/>
    </location>
</feature>
<evidence type="ECO:0000256" key="2">
    <source>
        <dbReference type="ARBA" id="ARBA00022448"/>
    </source>
</evidence>
<feature type="transmembrane region" description="Helical" evidence="10">
    <location>
        <begin position="311"/>
        <end position="337"/>
    </location>
</feature>
<feature type="region of interest" description="Disordered" evidence="9">
    <location>
        <begin position="405"/>
        <end position="426"/>
    </location>
</feature>
<reference evidence="13" key="1">
    <citation type="journal article" date="2020" name="Stud. Mycol.">
        <title>101 Dothideomycetes genomes: a test case for predicting lifestyles and emergence of pathogens.</title>
        <authorList>
            <person name="Haridas S."/>
            <person name="Albert R."/>
            <person name="Binder M."/>
            <person name="Bloem J."/>
            <person name="Labutti K."/>
            <person name="Salamov A."/>
            <person name="Andreopoulos B."/>
            <person name="Baker S."/>
            <person name="Barry K."/>
            <person name="Bills G."/>
            <person name="Bluhm B."/>
            <person name="Cannon C."/>
            <person name="Castanera R."/>
            <person name="Culley D."/>
            <person name="Daum C."/>
            <person name="Ezra D."/>
            <person name="Gonzalez J."/>
            <person name="Henrissat B."/>
            <person name="Kuo A."/>
            <person name="Liang C."/>
            <person name="Lipzen A."/>
            <person name="Lutzoni F."/>
            <person name="Magnuson J."/>
            <person name="Mondo S."/>
            <person name="Nolan M."/>
            <person name="Ohm R."/>
            <person name="Pangilinan J."/>
            <person name="Park H.-J."/>
            <person name="Ramirez L."/>
            <person name="Alfaro M."/>
            <person name="Sun H."/>
            <person name="Tritt A."/>
            <person name="Yoshinaga Y."/>
            <person name="Zwiers L.-H."/>
            <person name="Turgeon B."/>
            <person name="Goodwin S."/>
            <person name="Spatafora J."/>
            <person name="Crous P."/>
            <person name="Grigoriev I."/>
        </authorList>
    </citation>
    <scope>NUCLEOTIDE SEQUENCE</scope>
    <source>
        <strain evidence="13">CBS 116005</strain>
    </source>
</reference>
<feature type="domain" description="ABC transporter" evidence="11">
    <location>
        <begin position="1292"/>
        <end position="1521"/>
    </location>
</feature>